<dbReference type="Pfam" id="PF04324">
    <property type="entry name" value="Fer2_BFD"/>
    <property type="match status" value="1"/>
</dbReference>
<dbReference type="AlphaFoldDB" id="A0A1G6JT95"/>
<name>A0A1G6JT95_9BACI</name>
<dbReference type="STRING" id="1464122.SAMN05421737_10683"/>
<dbReference type="InterPro" id="IPR007419">
    <property type="entry name" value="BFD-like_2Fe2S-bd_dom"/>
</dbReference>
<dbReference type="Gene3D" id="1.10.10.1100">
    <property type="entry name" value="BFD-like [2Fe-2S]-binding domain"/>
    <property type="match status" value="1"/>
</dbReference>
<reference evidence="4" key="1">
    <citation type="submission" date="2016-09" db="EMBL/GenBank/DDBJ databases">
        <authorList>
            <person name="Varghese N."/>
            <person name="Submissions S."/>
        </authorList>
    </citation>
    <scope>NUCLEOTIDE SEQUENCE [LARGE SCALE GENOMIC DNA]</scope>
    <source>
        <strain evidence="4">25nlg</strain>
    </source>
</reference>
<dbReference type="EMBL" id="FMYM01000006">
    <property type="protein sequence ID" value="SDC21878.1"/>
    <property type="molecule type" value="Genomic_DNA"/>
</dbReference>
<gene>
    <name evidence="3" type="ORF">SAMN05421737_10683</name>
</gene>
<evidence type="ECO:0000313" key="4">
    <source>
        <dbReference type="Proteomes" id="UP000242662"/>
    </source>
</evidence>
<feature type="domain" description="BFD-like [2Fe-2S]-binding" evidence="2">
    <location>
        <begin position="8"/>
        <end position="58"/>
    </location>
</feature>
<sequence>MPKQADIIVCRCESVHLQTLLSTMRTYNCSTREIKLRTRAGMGQCGGRMCRPFIDAIVGDCCWQQQKDALTLTYRPPVRPIPFSRFGGDHDEPPFTDKTASNS</sequence>
<evidence type="ECO:0000259" key="2">
    <source>
        <dbReference type="Pfam" id="PF04324"/>
    </source>
</evidence>
<accession>A0A1G6JT95</accession>
<dbReference type="InterPro" id="IPR041854">
    <property type="entry name" value="BFD-like_2Fe2S-bd_dom_sf"/>
</dbReference>
<feature type="region of interest" description="Disordered" evidence="1">
    <location>
        <begin position="83"/>
        <end position="103"/>
    </location>
</feature>
<proteinExistence type="predicted"/>
<protein>
    <submittedName>
        <fullName evidence="3">BFD-like [2Fe-2S] binding domain-containing protein</fullName>
    </submittedName>
</protein>
<dbReference type="OrthoDB" id="9801699at2"/>
<organism evidence="3 4">
    <name type="scientific">Shouchella lonarensis</name>
    <dbReference type="NCBI Taxonomy" id="1464122"/>
    <lineage>
        <taxon>Bacteria</taxon>
        <taxon>Bacillati</taxon>
        <taxon>Bacillota</taxon>
        <taxon>Bacilli</taxon>
        <taxon>Bacillales</taxon>
        <taxon>Bacillaceae</taxon>
        <taxon>Shouchella</taxon>
    </lineage>
</organism>
<keyword evidence="4" id="KW-1185">Reference proteome</keyword>
<evidence type="ECO:0000256" key="1">
    <source>
        <dbReference type="SAM" id="MobiDB-lite"/>
    </source>
</evidence>
<evidence type="ECO:0000313" key="3">
    <source>
        <dbReference type="EMBL" id="SDC21878.1"/>
    </source>
</evidence>
<dbReference type="RefSeq" id="WP_090775703.1">
    <property type="nucleotide sequence ID" value="NZ_FMYM01000006.1"/>
</dbReference>
<dbReference type="Proteomes" id="UP000242662">
    <property type="component" value="Unassembled WGS sequence"/>
</dbReference>